<organism evidence="2 3">
    <name type="scientific">Dendronalium phyllosphericum CENA369</name>
    <dbReference type="NCBI Taxonomy" id="1725256"/>
    <lineage>
        <taxon>Bacteria</taxon>
        <taxon>Bacillati</taxon>
        <taxon>Cyanobacteriota</taxon>
        <taxon>Cyanophyceae</taxon>
        <taxon>Nostocales</taxon>
        <taxon>Nostocaceae</taxon>
        <taxon>Dendronalium</taxon>
        <taxon>Dendronalium phyllosphericum</taxon>
    </lineage>
</organism>
<sequence length="356" mass="40978">MISIQEQNINSKQKDKKFIKCVVWDLDNTLWHGILLEDDKVSLQENIVHLIHNLDSRGILQSIASKNDWATAIAKLEEFGLKEYFLYPQINWNSKAASLKEIAKLLNIGIDAIAFIDDQLFELEEVKFSLPEIICINADEIGNIVDMPVMNPRFITEDSRIRRLMYLSDIERQNAENEFVGTSDEFLATLKMNFTISSAQEEDLQRAEELTLRTNQLNTTGYTYSYDELNHFRCSESHKLLIASLEDKYGSYGKIGLLLIECQPQSWTIKLLLMSCRVMSRGVGTIMLNHIMSLAKSNNVRLLAEFVSNDRNRMMYISYKFAGFKEVDKNGDLVIFENDLSRIQDVPGYVNFQVID</sequence>
<dbReference type="NCBIfam" id="TIGR01681">
    <property type="entry name" value="HAD-SF-IIIC"/>
    <property type="match status" value="1"/>
</dbReference>
<proteinExistence type="predicted"/>
<dbReference type="RefSeq" id="WP_214430581.1">
    <property type="nucleotide sequence ID" value="NZ_CAWPUQ010000133.1"/>
</dbReference>
<dbReference type="GO" id="GO:0016747">
    <property type="term" value="F:acyltransferase activity, transferring groups other than amino-acyl groups"/>
    <property type="evidence" value="ECO:0007669"/>
    <property type="project" value="InterPro"/>
</dbReference>
<accession>A0A8J7I0A8</accession>
<dbReference type="NCBIfam" id="TIGR01686">
    <property type="entry name" value="FkbH"/>
    <property type="match status" value="1"/>
</dbReference>
<evidence type="ECO:0000313" key="2">
    <source>
        <dbReference type="EMBL" id="MBH8571743.1"/>
    </source>
</evidence>
<dbReference type="InterPro" id="IPR023214">
    <property type="entry name" value="HAD_sf"/>
</dbReference>
<dbReference type="Proteomes" id="UP000662314">
    <property type="component" value="Unassembled WGS sequence"/>
</dbReference>
<gene>
    <name evidence="2" type="ORF">I8752_01610</name>
</gene>
<dbReference type="SUPFAM" id="SSF55729">
    <property type="entry name" value="Acyl-CoA N-acyltransferases (Nat)"/>
    <property type="match status" value="1"/>
</dbReference>
<name>A0A8J7I0A8_9NOST</name>
<dbReference type="Gene3D" id="3.40.630.30">
    <property type="match status" value="1"/>
</dbReference>
<dbReference type="EMBL" id="JAECZA010000003">
    <property type="protein sequence ID" value="MBH8571743.1"/>
    <property type="molecule type" value="Genomic_DNA"/>
</dbReference>
<feature type="domain" description="N-acetyltransferase" evidence="1">
    <location>
        <begin position="194"/>
        <end position="347"/>
    </location>
</feature>
<dbReference type="SUPFAM" id="SSF56784">
    <property type="entry name" value="HAD-like"/>
    <property type="match status" value="1"/>
</dbReference>
<evidence type="ECO:0000259" key="1">
    <source>
        <dbReference type="PROSITE" id="PS51186"/>
    </source>
</evidence>
<dbReference type="InterPro" id="IPR000182">
    <property type="entry name" value="GNAT_dom"/>
</dbReference>
<comment type="caution">
    <text evidence="2">The sequence shown here is derived from an EMBL/GenBank/DDBJ whole genome shotgun (WGS) entry which is preliminary data.</text>
</comment>
<dbReference type="AlphaFoldDB" id="A0A8J7I0A8"/>
<keyword evidence="3" id="KW-1185">Reference proteome</keyword>
<dbReference type="InterPro" id="IPR010037">
    <property type="entry name" value="FkbH_domain"/>
</dbReference>
<dbReference type="InterPro" id="IPR016181">
    <property type="entry name" value="Acyl_CoA_acyltransferase"/>
</dbReference>
<dbReference type="InterPro" id="IPR036412">
    <property type="entry name" value="HAD-like_sf"/>
</dbReference>
<dbReference type="InterPro" id="IPR010033">
    <property type="entry name" value="HAD_SF_ppase_IIIC"/>
</dbReference>
<reference evidence="2 3" key="1">
    <citation type="journal article" date="2021" name="Int. J. Syst. Evol. Microbiol.">
        <title>Amazonocrinis nigriterrae gen. nov., sp. nov., Atlanticothrix silvestris gen. nov., sp. nov. and Dendronalium phyllosphericum gen. nov., sp. nov., nostocacean cyanobacteria from Brazilian environments.</title>
        <authorList>
            <person name="Alvarenga D.O."/>
            <person name="Andreote A.P.D."/>
            <person name="Branco L.H.Z."/>
            <person name="Delbaje E."/>
            <person name="Cruz R.B."/>
            <person name="Varani A.M."/>
            <person name="Fiore M.F."/>
        </authorList>
    </citation>
    <scope>NUCLEOTIDE SEQUENCE [LARGE SCALE GENOMIC DNA]</scope>
    <source>
        <strain evidence="2 3">CENA369</strain>
    </source>
</reference>
<dbReference type="PROSITE" id="PS51186">
    <property type="entry name" value="GNAT"/>
    <property type="match status" value="1"/>
</dbReference>
<evidence type="ECO:0000313" key="3">
    <source>
        <dbReference type="Proteomes" id="UP000662314"/>
    </source>
</evidence>
<protein>
    <submittedName>
        <fullName evidence="2">HAD-IIIC family phosphatase</fullName>
    </submittedName>
</protein>
<dbReference type="Gene3D" id="3.40.50.1000">
    <property type="entry name" value="HAD superfamily/HAD-like"/>
    <property type="match status" value="1"/>
</dbReference>